<evidence type="ECO:0000256" key="8">
    <source>
        <dbReference type="ARBA" id="ARBA00023136"/>
    </source>
</evidence>
<dbReference type="GO" id="GO:0009653">
    <property type="term" value="P:anatomical structure morphogenesis"/>
    <property type="evidence" value="ECO:0007669"/>
    <property type="project" value="UniProtKB-ARBA"/>
</dbReference>
<protein>
    <recommendedName>
        <fullName evidence="11">Leucine-rich repeat-containing N-terminal plant-type domain-containing protein</fullName>
    </recommendedName>
</protein>
<feature type="domain" description="Leucine-rich repeat-containing N-terminal plant-type" evidence="11">
    <location>
        <begin position="159"/>
        <end position="198"/>
    </location>
</feature>
<dbReference type="PANTHER" id="PTHR48060">
    <property type="entry name" value="DNA DAMAGE-REPAIR/TOLERATION PROTEIN DRT100"/>
    <property type="match status" value="1"/>
</dbReference>
<gene>
    <name evidence="12" type="ORF">MARPO_0327s0001</name>
</gene>
<reference evidence="13" key="1">
    <citation type="journal article" date="2017" name="Cell">
        <title>Insights into land plant evolution garnered from the Marchantia polymorpha genome.</title>
        <authorList>
            <person name="Bowman J.L."/>
            <person name="Kohchi T."/>
            <person name="Yamato K.T."/>
            <person name="Jenkins J."/>
            <person name="Shu S."/>
            <person name="Ishizaki K."/>
            <person name="Yamaoka S."/>
            <person name="Nishihama R."/>
            <person name="Nakamura Y."/>
            <person name="Berger F."/>
            <person name="Adam C."/>
            <person name="Aki S.S."/>
            <person name="Althoff F."/>
            <person name="Araki T."/>
            <person name="Arteaga-Vazquez M.A."/>
            <person name="Balasubrmanian S."/>
            <person name="Barry K."/>
            <person name="Bauer D."/>
            <person name="Boehm C.R."/>
            <person name="Briginshaw L."/>
            <person name="Caballero-Perez J."/>
            <person name="Catarino B."/>
            <person name="Chen F."/>
            <person name="Chiyoda S."/>
            <person name="Chovatia M."/>
            <person name="Davies K.M."/>
            <person name="Delmans M."/>
            <person name="Demura T."/>
            <person name="Dierschke T."/>
            <person name="Dolan L."/>
            <person name="Dorantes-Acosta A.E."/>
            <person name="Eklund D.M."/>
            <person name="Florent S.N."/>
            <person name="Flores-Sandoval E."/>
            <person name="Fujiyama A."/>
            <person name="Fukuzawa H."/>
            <person name="Galik B."/>
            <person name="Grimanelli D."/>
            <person name="Grimwood J."/>
            <person name="Grossniklaus U."/>
            <person name="Hamada T."/>
            <person name="Haseloff J."/>
            <person name="Hetherington A.J."/>
            <person name="Higo A."/>
            <person name="Hirakawa Y."/>
            <person name="Hundley H.N."/>
            <person name="Ikeda Y."/>
            <person name="Inoue K."/>
            <person name="Inoue S.I."/>
            <person name="Ishida S."/>
            <person name="Jia Q."/>
            <person name="Kakita M."/>
            <person name="Kanazawa T."/>
            <person name="Kawai Y."/>
            <person name="Kawashima T."/>
            <person name="Kennedy M."/>
            <person name="Kinose K."/>
            <person name="Kinoshita T."/>
            <person name="Kohara Y."/>
            <person name="Koide E."/>
            <person name="Komatsu K."/>
            <person name="Kopischke S."/>
            <person name="Kubo M."/>
            <person name="Kyozuka J."/>
            <person name="Lagercrantz U."/>
            <person name="Lin S.S."/>
            <person name="Lindquist E."/>
            <person name="Lipzen A.M."/>
            <person name="Lu C.W."/>
            <person name="De Luna E."/>
            <person name="Martienssen R.A."/>
            <person name="Minamino N."/>
            <person name="Mizutani M."/>
            <person name="Mizutani M."/>
            <person name="Mochizuki N."/>
            <person name="Monte I."/>
            <person name="Mosher R."/>
            <person name="Nagasaki H."/>
            <person name="Nakagami H."/>
            <person name="Naramoto S."/>
            <person name="Nishitani K."/>
            <person name="Ohtani M."/>
            <person name="Okamoto T."/>
            <person name="Okumura M."/>
            <person name="Phillips J."/>
            <person name="Pollak B."/>
            <person name="Reinders A."/>
            <person name="Rovekamp M."/>
            <person name="Sano R."/>
            <person name="Sawa S."/>
            <person name="Schmid M.W."/>
            <person name="Shirakawa M."/>
            <person name="Solano R."/>
            <person name="Spunde A."/>
            <person name="Suetsugu N."/>
            <person name="Sugano S."/>
            <person name="Sugiyama A."/>
            <person name="Sun R."/>
            <person name="Suzuki Y."/>
            <person name="Takenaka M."/>
            <person name="Takezawa D."/>
            <person name="Tomogane H."/>
            <person name="Tsuzuki M."/>
            <person name="Ueda T."/>
            <person name="Umeda M."/>
            <person name="Ward J.M."/>
            <person name="Watanabe Y."/>
            <person name="Yazaki K."/>
            <person name="Yokoyama R."/>
            <person name="Yoshitake Y."/>
            <person name="Yotsui I."/>
            <person name="Zachgo S."/>
            <person name="Schmutz J."/>
        </authorList>
    </citation>
    <scope>NUCLEOTIDE SEQUENCE [LARGE SCALE GENOMIC DNA]</scope>
    <source>
        <strain evidence="13">Tak-1</strain>
    </source>
</reference>
<dbReference type="Proteomes" id="UP000244005">
    <property type="component" value="Unassembled WGS sequence"/>
</dbReference>
<dbReference type="InterPro" id="IPR013210">
    <property type="entry name" value="LRR_N_plant-typ"/>
</dbReference>
<evidence type="ECO:0000256" key="6">
    <source>
        <dbReference type="ARBA" id="ARBA00022729"/>
    </source>
</evidence>
<dbReference type="InterPro" id="IPR032675">
    <property type="entry name" value="LRR_dom_sf"/>
</dbReference>
<dbReference type="GO" id="GO:0005886">
    <property type="term" value="C:plasma membrane"/>
    <property type="evidence" value="ECO:0007669"/>
    <property type="project" value="UniProtKB-SubCell"/>
</dbReference>
<dbReference type="FunFam" id="3.80.10.10:FF:000095">
    <property type="entry name" value="LRR receptor-like serine/threonine-protein kinase GSO1"/>
    <property type="match status" value="2"/>
</dbReference>
<evidence type="ECO:0000256" key="1">
    <source>
        <dbReference type="ARBA" id="ARBA00004236"/>
    </source>
</evidence>
<keyword evidence="5" id="KW-0433">Leucine-rich repeat</keyword>
<dbReference type="InterPro" id="IPR001611">
    <property type="entry name" value="Leu-rich_rpt"/>
</dbReference>
<dbReference type="Gene3D" id="3.80.10.10">
    <property type="entry name" value="Ribonuclease Inhibitor"/>
    <property type="match status" value="5"/>
</dbReference>
<name>A0A2R6VYX7_MARPO</name>
<keyword evidence="6 10" id="KW-0732">Signal</keyword>
<evidence type="ECO:0000313" key="13">
    <source>
        <dbReference type="Proteomes" id="UP000244005"/>
    </source>
</evidence>
<dbReference type="Gramene" id="Mp3g08380.1">
    <property type="protein sequence ID" value="Mp3g08380.1.cds"/>
    <property type="gene ID" value="Mp3g08380"/>
</dbReference>
<dbReference type="Pfam" id="PF00560">
    <property type="entry name" value="LRR_1"/>
    <property type="match status" value="9"/>
</dbReference>
<evidence type="ECO:0000256" key="9">
    <source>
        <dbReference type="SAM" id="MobiDB-lite"/>
    </source>
</evidence>
<evidence type="ECO:0000256" key="3">
    <source>
        <dbReference type="ARBA" id="ARBA00009592"/>
    </source>
</evidence>
<evidence type="ECO:0000256" key="10">
    <source>
        <dbReference type="SAM" id="SignalP"/>
    </source>
</evidence>
<dbReference type="FunFam" id="3.80.10.10:FF:000213">
    <property type="entry name" value="Tyrosine-sulfated glycopeptide receptor 1"/>
    <property type="match status" value="1"/>
</dbReference>
<evidence type="ECO:0000256" key="7">
    <source>
        <dbReference type="ARBA" id="ARBA00022737"/>
    </source>
</evidence>
<evidence type="ECO:0000259" key="11">
    <source>
        <dbReference type="Pfam" id="PF08263"/>
    </source>
</evidence>
<feature type="signal peptide" evidence="10">
    <location>
        <begin position="1"/>
        <end position="45"/>
    </location>
</feature>
<evidence type="ECO:0000256" key="4">
    <source>
        <dbReference type="ARBA" id="ARBA00022475"/>
    </source>
</evidence>
<dbReference type="FunFam" id="3.80.10.10:FF:000400">
    <property type="entry name" value="Nuclear pore complex protein NUP107"/>
    <property type="match status" value="1"/>
</dbReference>
<accession>A0A2R6VYX7</accession>
<keyword evidence="4" id="KW-1003">Cell membrane</keyword>
<dbReference type="InterPro" id="IPR053211">
    <property type="entry name" value="DNA_repair-toleration"/>
</dbReference>
<dbReference type="SMART" id="SM00365">
    <property type="entry name" value="LRR_SD22"/>
    <property type="match status" value="5"/>
</dbReference>
<dbReference type="InterPro" id="IPR003591">
    <property type="entry name" value="Leu-rich_rpt_typical-subtyp"/>
</dbReference>
<evidence type="ECO:0000256" key="2">
    <source>
        <dbReference type="ARBA" id="ARBA00004479"/>
    </source>
</evidence>
<dbReference type="SMART" id="SM00369">
    <property type="entry name" value="LRR_TYP"/>
    <property type="match status" value="9"/>
</dbReference>
<dbReference type="GO" id="GO:0099402">
    <property type="term" value="P:plant organ development"/>
    <property type="evidence" value="ECO:0007669"/>
    <property type="project" value="UniProtKB-ARBA"/>
</dbReference>
<proteinExistence type="inferred from homology"/>
<dbReference type="OrthoDB" id="544199at2759"/>
<dbReference type="Pfam" id="PF08263">
    <property type="entry name" value="LRRNT_2"/>
    <property type="match status" value="1"/>
</dbReference>
<sequence>MHFLRRTTGRASVVSSPDLPALRERFSMLMILVLFYLQLGACAVGQEDNTFREISRIETLDETLQDPHFDALAESAGKEHGSINIESGLPPAASVEAHMGQQQAHGSPRIERELQQFRLQDKPVDTSLTTRHEPHHPSLKDSTYSRRISRTLLQDSYGEAGALLQFKAEIENYTDNALDGWTTGNRSTYCSWTRVICDDELHVISLNFSGLSMNGTLGPSLGKLEYLEDLDLSHNFLLSELPVEWGRLQRLQTLNVNDNFLFGGVPAEYGNMSSLRVLYIGVQGWFFDGSIPEELGMLSELEVLALGTLFNFDAKQDYYPYRSNKMRGPIPKSIANCTKLWYLDFFGNNNLTGPIPREYGQLVNLEYLSFEQNNFTGSIPSELGNLTNIKFLHLGNNALEGEFPVELAWLSELEFLNVGTNFLTGSFLTVESTSWSRLDKLLIDGNNFRGGFPRAVLAMTALTQFYMFNNEFNGSLPENLGQLANLQDFSFRSNQLDGELPDSLNNCTQLFRLDAANNRLTGTLDPLRNLSLLTYMNLGSSYSSKHITWENLRGHNPDLVLNSFTGTLTDDVILQWPLLQYLYLDTNAFTGPIPKALGSLSYLKDLLLNDNDFRGPIPAELGKLSNLNLLFLHNNRLSGPIPTSLANLENIVQINLGNNSLTGEIPPEFGGLENLMYLRLHVNELTGGIPPELGRLQKMVYLILHSNNLTGIIPASLANCSSLINIRLSDNELTGTVTQIDFLQLRSLESFSVNGNQLGGGFPVSVYNCMDLKLLDLSSNGFSGELPDNYEYSQTVLRDLRVLGLSSNKFGGSVPGWIWKLPELQVLDLSHNSFTGVWPTNLSGLEGFSRLESSPDYAGGGSSVNNNDNPMQVEGEGRKLFEQISIEAKGSLLEYEYVLATLISIDLSYNQLSGRLPYALGALHELTYLNLAHNNFSGEIPQVVGDLLLLQSLDLSANYLTGEIPAFPTMPSLGYLNLSYNFLEGEIPTANDFSTRYDISSFKPGNDQLCGAPLETTCVAQDSNASGSSATLGDSLSELQDGTFWRAFEIGTAIGVMIVLGTLSTIPSTRYWLLHPQDFAPRSKYGVFREPT</sequence>
<dbReference type="PANTHER" id="PTHR48060:SF21">
    <property type="entry name" value="L DOMAIN-LIKE PROTEIN"/>
    <property type="match status" value="1"/>
</dbReference>
<feature type="compositionally biased region" description="Basic and acidic residues" evidence="9">
    <location>
        <begin position="125"/>
        <end position="139"/>
    </location>
</feature>
<keyword evidence="7" id="KW-0677">Repeat</keyword>
<feature type="region of interest" description="Disordered" evidence="9">
    <location>
        <begin position="125"/>
        <end position="144"/>
    </location>
</feature>
<feature type="chain" id="PRO_5015328465" description="Leucine-rich repeat-containing N-terminal plant-type domain-containing protein" evidence="10">
    <location>
        <begin position="46"/>
        <end position="1092"/>
    </location>
</feature>
<keyword evidence="13" id="KW-1185">Reference proteome</keyword>
<comment type="similarity">
    <text evidence="3">Belongs to the RLP family.</text>
</comment>
<keyword evidence="8" id="KW-0472">Membrane</keyword>
<organism evidence="12 13">
    <name type="scientific">Marchantia polymorpha</name>
    <name type="common">Common liverwort</name>
    <name type="synonym">Marchantia aquatica</name>
    <dbReference type="NCBI Taxonomy" id="3197"/>
    <lineage>
        <taxon>Eukaryota</taxon>
        <taxon>Viridiplantae</taxon>
        <taxon>Streptophyta</taxon>
        <taxon>Embryophyta</taxon>
        <taxon>Marchantiophyta</taxon>
        <taxon>Marchantiopsida</taxon>
        <taxon>Marchantiidae</taxon>
        <taxon>Marchantiales</taxon>
        <taxon>Marchantiaceae</taxon>
        <taxon>Marchantia</taxon>
    </lineage>
</organism>
<evidence type="ECO:0000313" key="12">
    <source>
        <dbReference type="EMBL" id="PTQ26827.1"/>
    </source>
</evidence>
<comment type="subcellular location">
    <subcellularLocation>
        <location evidence="1">Cell membrane</location>
    </subcellularLocation>
    <subcellularLocation>
        <location evidence="2">Membrane</location>
        <topology evidence="2">Single-pass type I membrane protein</topology>
    </subcellularLocation>
</comment>
<dbReference type="SUPFAM" id="SSF52058">
    <property type="entry name" value="L domain-like"/>
    <property type="match status" value="3"/>
</dbReference>
<evidence type="ECO:0000256" key="5">
    <source>
        <dbReference type="ARBA" id="ARBA00022614"/>
    </source>
</evidence>
<dbReference type="EMBL" id="KZ772999">
    <property type="protein sequence ID" value="PTQ26827.1"/>
    <property type="molecule type" value="Genomic_DNA"/>
</dbReference>
<dbReference type="AlphaFoldDB" id="A0A2R6VYX7"/>